<keyword evidence="6" id="KW-0830">Ubiquinone</keyword>
<feature type="transmembrane region" description="Helical" evidence="6">
    <location>
        <begin position="144"/>
        <end position="161"/>
    </location>
</feature>
<dbReference type="GO" id="GO:0008137">
    <property type="term" value="F:NADH dehydrogenase (ubiquinone) activity"/>
    <property type="evidence" value="ECO:0007669"/>
    <property type="project" value="InterPro"/>
</dbReference>
<evidence type="ECO:0000259" key="8">
    <source>
        <dbReference type="Pfam" id="PF00361"/>
    </source>
</evidence>
<evidence type="ECO:0000256" key="5">
    <source>
        <dbReference type="ARBA" id="ARBA00023136"/>
    </source>
</evidence>
<gene>
    <name evidence="6" type="primary">nuoN</name>
    <name evidence="9" type="ORF">EI684_12005</name>
</gene>
<evidence type="ECO:0000313" key="9">
    <source>
        <dbReference type="EMBL" id="RRR71123.1"/>
    </source>
</evidence>
<feature type="transmembrane region" description="Helical" evidence="6">
    <location>
        <begin position="390"/>
        <end position="415"/>
    </location>
</feature>
<evidence type="ECO:0000256" key="3">
    <source>
        <dbReference type="ARBA" id="ARBA00022692"/>
    </source>
</evidence>
<keyword evidence="6" id="KW-0874">Quinone</keyword>
<feature type="transmembrane region" description="Helical" evidence="6">
    <location>
        <begin position="467"/>
        <end position="487"/>
    </location>
</feature>
<comment type="function">
    <text evidence="6">NDH-1 shuttles electrons from NADH, via FMN and iron-sulfur (Fe-S) centers, to quinones in the respiratory chain. The immediate electron acceptor for the enzyme in this species is believed to be ubiquinone. Couples the redox reaction to proton translocation (for every two electrons transferred, four hydrogen ions are translocated across the cytoplasmic membrane), and thus conserves the redox energy in a proton gradient.</text>
</comment>
<feature type="domain" description="NADH:quinone oxidoreductase/Mrp antiporter transmembrane" evidence="8">
    <location>
        <begin position="161"/>
        <end position="481"/>
    </location>
</feature>
<evidence type="ECO:0000256" key="4">
    <source>
        <dbReference type="ARBA" id="ARBA00022989"/>
    </source>
</evidence>
<keyword evidence="4 6" id="KW-1133">Transmembrane helix</keyword>
<dbReference type="EC" id="7.1.1.-" evidence="6"/>
<dbReference type="InterPro" id="IPR010096">
    <property type="entry name" value="NADH-Q_OxRdtase_suN/2"/>
</dbReference>
<organism evidence="9 10">
    <name type="scientific">Candidatus Viridilinea halotolerans</name>
    <dbReference type="NCBI Taxonomy" id="2491704"/>
    <lineage>
        <taxon>Bacteria</taxon>
        <taxon>Bacillati</taxon>
        <taxon>Chloroflexota</taxon>
        <taxon>Chloroflexia</taxon>
        <taxon>Chloroflexales</taxon>
        <taxon>Chloroflexineae</taxon>
        <taxon>Oscillochloridaceae</taxon>
        <taxon>Candidatus Viridilinea</taxon>
    </lineage>
</organism>
<keyword evidence="2 6" id="KW-1003">Cell membrane</keyword>
<comment type="catalytic activity">
    <reaction evidence="6">
        <text>a quinone + NADH + 5 H(+)(in) = a quinol + NAD(+) + 4 H(+)(out)</text>
        <dbReference type="Rhea" id="RHEA:57888"/>
        <dbReference type="ChEBI" id="CHEBI:15378"/>
        <dbReference type="ChEBI" id="CHEBI:24646"/>
        <dbReference type="ChEBI" id="CHEBI:57540"/>
        <dbReference type="ChEBI" id="CHEBI:57945"/>
        <dbReference type="ChEBI" id="CHEBI:132124"/>
    </reaction>
</comment>
<feature type="transmembrane region" description="Helical" evidence="6">
    <location>
        <begin position="116"/>
        <end position="137"/>
    </location>
</feature>
<proteinExistence type="inferred from homology"/>
<name>A0A426TYL2_9CHLR</name>
<dbReference type="GO" id="GO:0005886">
    <property type="term" value="C:plasma membrane"/>
    <property type="evidence" value="ECO:0007669"/>
    <property type="project" value="UniProtKB-SubCell"/>
</dbReference>
<keyword evidence="6" id="KW-0520">NAD</keyword>
<dbReference type="NCBIfam" id="TIGR01770">
    <property type="entry name" value="NDH_I_N"/>
    <property type="match status" value="1"/>
</dbReference>
<feature type="transmembrane region" description="Helical" evidence="6">
    <location>
        <begin position="167"/>
        <end position="186"/>
    </location>
</feature>
<protein>
    <recommendedName>
        <fullName evidence="6">NADH-quinone oxidoreductase subunit N</fullName>
        <ecNumber evidence="6">7.1.1.-</ecNumber>
    </recommendedName>
    <alternativeName>
        <fullName evidence="6">NADH dehydrogenase I subunit N</fullName>
    </alternativeName>
    <alternativeName>
        <fullName evidence="6">NDH-1 subunit N</fullName>
    </alternativeName>
</protein>
<feature type="transmembrane region" description="Helical" evidence="6">
    <location>
        <begin position="45"/>
        <end position="63"/>
    </location>
</feature>
<feature type="transmembrane region" description="Helical" evidence="6">
    <location>
        <begin position="328"/>
        <end position="349"/>
    </location>
</feature>
<dbReference type="AlphaFoldDB" id="A0A426TYL2"/>
<feature type="transmembrane region" description="Helical" evidence="6">
    <location>
        <begin position="198"/>
        <end position="220"/>
    </location>
</feature>
<feature type="transmembrane region" description="Helical" evidence="6">
    <location>
        <begin position="252"/>
        <end position="276"/>
    </location>
</feature>
<evidence type="ECO:0000313" key="10">
    <source>
        <dbReference type="Proteomes" id="UP000280307"/>
    </source>
</evidence>
<feature type="transmembrane region" description="Helical" evidence="6">
    <location>
        <begin position="508"/>
        <end position="535"/>
    </location>
</feature>
<comment type="caution">
    <text evidence="9">The sequence shown here is derived from an EMBL/GenBank/DDBJ whole genome shotgun (WGS) entry which is preliminary data.</text>
</comment>
<accession>A0A426TYL2</accession>
<dbReference type="GO" id="GO:0048038">
    <property type="term" value="F:quinone binding"/>
    <property type="evidence" value="ECO:0007669"/>
    <property type="project" value="UniProtKB-KW"/>
</dbReference>
<feature type="transmembrane region" description="Helical" evidence="6">
    <location>
        <begin position="436"/>
        <end position="461"/>
    </location>
</feature>
<comment type="subunit">
    <text evidence="6">NDH-1 is composed of 14 different subunits. Subunits NuoA, H, J, K, L, M, N constitute the membrane sector of the complex.</text>
</comment>
<comment type="similarity">
    <text evidence="6">Belongs to the complex I subunit 2 family.</text>
</comment>
<evidence type="ECO:0000256" key="2">
    <source>
        <dbReference type="ARBA" id="ARBA00022475"/>
    </source>
</evidence>
<dbReference type="GO" id="GO:0012505">
    <property type="term" value="C:endomembrane system"/>
    <property type="evidence" value="ECO:0007669"/>
    <property type="project" value="UniProtKB-SubCell"/>
</dbReference>
<dbReference type="HAMAP" id="MF_00445">
    <property type="entry name" value="NDH1_NuoN_1"/>
    <property type="match status" value="1"/>
</dbReference>
<sequence length="544" mass="57487">MFQITDIPRILPEILLLFLAFMVLGSDIFEKWGRSPAARLERVRSSASLTTIGLGLIFAIALLQSGYLPGTTVAATAESSNPLLNYLINIVRNLQAGGPGGTPLIGAFATDHLTMVARLMLLGAAFLTSMLCLDYLPETNPAEFYAMILFATMGMCLMAGANELIMAYLAIELTSIPLYVLAGYYRSDTRSAEAGMKYFLFGAISSGILLYGMSLAYGFAASAAGGIGGNDLTQFQRIAELARINPEAGTGILTLAMIFIIVGIGYKVGVVPFHGWSPDVYQGAPTPVTAFISTASKAAGFILLFRMLTVAFPGLAGSATLGSELGGWTALLALLALLTLIIGNLAALPQTNAKRLLAWSSIAHAGFLLLGLIAWASPQAFDRDQGTVALLYYLVVYTLTNIGAFGALTAVMLAVGSEEIRDLNGLAQRNLLLATLLALCVLSLAGIPPLAGFFAKFYIFMVGWQAGAQWLVAVAVISTVVSLYYYLRILKAMFIEAPINAEPLRAPPAIMASVVIAATGLIVLGLFPNLVLGIISRVQAVAGM</sequence>
<dbReference type="GO" id="GO:0050136">
    <property type="term" value="F:NADH dehydrogenase (quinone) (non-electrogenic) activity"/>
    <property type="evidence" value="ECO:0007669"/>
    <property type="project" value="UniProtKB-UniRule"/>
</dbReference>
<evidence type="ECO:0000256" key="7">
    <source>
        <dbReference type="RuleBase" id="RU000320"/>
    </source>
</evidence>
<dbReference type="Proteomes" id="UP000280307">
    <property type="component" value="Unassembled WGS sequence"/>
</dbReference>
<evidence type="ECO:0000256" key="1">
    <source>
        <dbReference type="ARBA" id="ARBA00004127"/>
    </source>
</evidence>
<evidence type="ECO:0000256" key="6">
    <source>
        <dbReference type="HAMAP-Rule" id="MF_00445"/>
    </source>
</evidence>
<dbReference type="PANTHER" id="PTHR22773">
    <property type="entry name" value="NADH DEHYDROGENASE"/>
    <property type="match status" value="1"/>
</dbReference>
<keyword evidence="5 6" id="KW-0472">Membrane</keyword>
<dbReference type="Pfam" id="PF00361">
    <property type="entry name" value="Proton_antipo_M"/>
    <property type="match status" value="1"/>
</dbReference>
<keyword evidence="6" id="KW-1278">Translocase</keyword>
<dbReference type="EMBL" id="RSAS01000471">
    <property type="protein sequence ID" value="RRR71123.1"/>
    <property type="molecule type" value="Genomic_DNA"/>
</dbReference>
<dbReference type="InterPro" id="IPR001750">
    <property type="entry name" value="ND/Mrp_TM"/>
</dbReference>
<feature type="transmembrane region" description="Helical" evidence="6">
    <location>
        <begin position="356"/>
        <end position="378"/>
    </location>
</feature>
<feature type="transmembrane region" description="Helical" evidence="6">
    <location>
        <begin position="288"/>
        <end position="308"/>
    </location>
</feature>
<keyword evidence="3 6" id="KW-0812">Transmembrane</keyword>
<comment type="subcellular location">
    <subcellularLocation>
        <location evidence="6">Cell membrane</location>
        <topology evidence="6">Multi-pass membrane protein</topology>
    </subcellularLocation>
    <subcellularLocation>
        <location evidence="1">Endomembrane system</location>
        <topology evidence="1">Multi-pass membrane protein</topology>
    </subcellularLocation>
    <subcellularLocation>
        <location evidence="7">Membrane</location>
        <topology evidence="7">Multi-pass membrane protein</topology>
    </subcellularLocation>
</comment>
<reference evidence="9 10" key="1">
    <citation type="submission" date="2018-12" db="EMBL/GenBank/DDBJ databases">
        <title>Genome Sequence of Candidatus Viridilinea halotolerans isolated from saline sulfide-rich spring.</title>
        <authorList>
            <person name="Grouzdev D.S."/>
            <person name="Burganskaya E.I."/>
            <person name="Krutkina M.S."/>
            <person name="Sukhacheva M.V."/>
            <person name="Gorlenko V.M."/>
        </authorList>
    </citation>
    <scope>NUCLEOTIDE SEQUENCE [LARGE SCALE GENOMIC DNA]</scope>
    <source>
        <strain evidence="9">Chok-6</strain>
    </source>
</reference>
<feature type="transmembrane region" description="Helical" evidence="6">
    <location>
        <begin position="14"/>
        <end position="33"/>
    </location>
</feature>
<keyword evidence="6" id="KW-0813">Transport</keyword>
<dbReference type="GO" id="GO:0042773">
    <property type="term" value="P:ATP synthesis coupled electron transport"/>
    <property type="evidence" value="ECO:0007669"/>
    <property type="project" value="InterPro"/>
</dbReference>